<accession>A0A841FU75</accession>
<dbReference type="EMBL" id="JACHGT010000008">
    <property type="protein sequence ID" value="MBB6036079.1"/>
    <property type="molecule type" value="Genomic_DNA"/>
</dbReference>
<dbReference type="SUPFAM" id="SSF55729">
    <property type="entry name" value="Acyl-CoA N-acyltransferases (Nat)"/>
    <property type="match status" value="1"/>
</dbReference>
<name>A0A841FU75_9ACTN</name>
<evidence type="ECO:0000256" key="1">
    <source>
        <dbReference type="ARBA" id="ARBA00022679"/>
    </source>
</evidence>
<organism evidence="4 5">
    <name type="scientific">Phytomonospora endophytica</name>
    <dbReference type="NCBI Taxonomy" id="714109"/>
    <lineage>
        <taxon>Bacteria</taxon>
        <taxon>Bacillati</taxon>
        <taxon>Actinomycetota</taxon>
        <taxon>Actinomycetes</taxon>
        <taxon>Micromonosporales</taxon>
        <taxon>Micromonosporaceae</taxon>
        <taxon>Phytomonospora</taxon>
    </lineage>
</organism>
<dbReference type="RefSeq" id="WP_184788921.1">
    <property type="nucleotide sequence ID" value="NZ_BONT01000046.1"/>
</dbReference>
<keyword evidence="1 4" id="KW-0808">Transferase</keyword>
<dbReference type="Proteomes" id="UP000548476">
    <property type="component" value="Unassembled WGS sequence"/>
</dbReference>
<keyword evidence="2" id="KW-0012">Acyltransferase</keyword>
<dbReference type="GO" id="GO:0016747">
    <property type="term" value="F:acyltransferase activity, transferring groups other than amino-acyl groups"/>
    <property type="evidence" value="ECO:0007669"/>
    <property type="project" value="InterPro"/>
</dbReference>
<dbReference type="InterPro" id="IPR000182">
    <property type="entry name" value="GNAT_dom"/>
</dbReference>
<dbReference type="InterPro" id="IPR016181">
    <property type="entry name" value="Acyl_CoA_acyltransferase"/>
</dbReference>
<dbReference type="AlphaFoldDB" id="A0A841FU75"/>
<dbReference type="Gene3D" id="3.40.630.30">
    <property type="match status" value="1"/>
</dbReference>
<comment type="caution">
    <text evidence="4">The sequence shown here is derived from an EMBL/GenBank/DDBJ whole genome shotgun (WGS) entry which is preliminary data.</text>
</comment>
<dbReference type="PROSITE" id="PS51186">
    <property type="entry name" value="GNAT"/>
    <property type="match status" value="1"/>
</dbReference>
<dbReference type="InterPro" id="IPR050832">
    <property type="entry name" value="Bact_Acetyltransf"/>
</dbReference>
<dbReference type="Pfam" id="PF00583">
    <property type="entry name" value="Acetyltransf_1"/>
    <property type="match status" value="1"/>
</dbReference>
<dbReference type="CDD" id="cd04301">
    <property type="entry name" value="NAT_SF"/>
    <property type="match status" value="1"/>
</dbReference>
<reference evidence="4 5" key="1">
    <citation type="submission" date="2020-08" db="EMBL/GenBank/DDBJ databases">
        <title>Genomic Encyclopedia of Type Strains, Phase IV (KMG-IV): sequencing the most valuable type-strain genomes for metagenomic binning, comparative biology and taxonomic classification.</title>
        <authorList>
            <person name="Goeker M."/>
        </authorList>
    </citation>
    <scope>NUCLEOTIDE SEQUENCE [LARGE SCALE GENOMIC DNA]</scope>
    <source>
        <strain evidence="4 5">YIM 65646</strain>
    </source>
</reference>
<protein>
    <submittedName>
        <fullName evidence="4">GNAT superfamily N-acetyltransferase</fullName>
    </submittedName>
</protein>
<gene>
    <name evidence="4" type="ORF">HNR73_003947</name>
</gene>
<sequence length="161" mass="17359">MSVEFRLESYDGPAAQELIDEVQQEYVRRYGGPDATVLAAADFALPNGVFYVAYREGLPVATGAWRAHGPADAEMKRLYVRPAARGLGLARRMVAVLEESALEAGRGRMILETGSEQPEAIRLYTSLGYAPVEPFGLYADEDGALHLGRVLAADGAVTSAR</sequence>
<proteinExistence type="predicted"/>
<feature type="domain" description="N-acetyltransferase" evidence="3">
    <location>
        <begin position="3"/>
        <end position="152"/>
    </location>
</feature>
<evidence type="ECO:0000256" key="2">
    <source>
        <dbReference type="ARBA" id="ARBA00023315"/>
    </source>
</evidence>
<keyword evidence="5" id="KW-1185">Reference proteome</keyword>
<evidence type="ECO:0000313" key="5">
    <source>
        <dbReference type="Proteomes" id="UP000548476"/>
    </source>
</evidence>
<evidence type="ECO:0000259" key="3">
    <source>
        <dbReference type="PROSITE" id="PS51186"/>
    </source>
</evidence>
<dbReference type="PANTHER" id="PTHR43877">
    <property type="entry name" value="AMINOALKYLPHOSPHONATE N-ACETYLTRANSFERASE-RELATED-RELATED"/>
    <property type="match status" value="1"/>
</dbReference>
<evidence type="ECO:0000313" key="4">
    <source>
        <dbReference type="EMBL" id="MBB6036079.1"/>
    </source>
</evidence>
<dbReference type="PANTHER" id="PTHR43877:SF2">
    <property type="entry name" value="AMINOALKYLPHOSPHONATE N-ACETYLTRANSFERASE-RELATED"/>
    <property type="match status" value="1"/>
</dbReference>